<dbReference type="AlphaFoldDB" id="A0A2S7WQH3"/>
<feature type="transmembrane region" description="Helical" evidence="2">
    <location>
        <begin position="58"/>
        <end position="76"/>
    </location>
</feature>
<name>A0A2S7WQH3_9FLAO</name>
<dbReference type="RefSeq" id="WP_105016444.1">
    <property type="nucleotide sequence ID" value="NZ_MSCN01000001.1"/>
</dbReference>
<accession>A0A2S7WQH3</accession>
<proteinExistence type="predicted"/>
<evidence type="ECO:0000313" key="4">
    <source>
        <dbReference type="Proteomes" id="UP000238882"/>
    </source>
</evidence>
<keyword evidence="2" id="KW-0472">Membrane</keyword>
<evidence type="ECO:0008006" key="5">
    <source>
        <dbReference type="Google" id="ProtNLM"/>
    </source>
</evidence>
<feature type="compositionally biased region" description="Basic residues" evidence="1">
    <location>
        <begin position="11"/>
        <end position="23"/>
    </location>
</feature>
<comment type="caution">
    <text evidence="3">The sequence shown here is derived from an EMBL/GenBank/DDBJ whole genome shotgun (WGS) entry which is preliminary data.</text>
</comment>
<keyword evidence="2" id="KW-0812">Transmembrane</keyword>
<dbReference type="EMBL" id="MSCN01000001">
    <property type="protein sequence ID" value="PQJ79849.1"/>
    <property type="molecule type" value="Genomic_DNA"/>
</dbReference>
<evidence type="ECO:0000256" key="2">
    <source>
        <dbReference type="SAM" id="Phobius"/>
    </source>
</evidence>
<evidence type="ECO:0000313" key="3">
    <source>
        <dbReference type="EMBL" id="PQJ79849.1"/>
    </source>
</evidence>
<reference evidence="3 4" key="1">
    <citation type="submission" date="2016-12" db="EMBL/GenBank/DDBJ databases">
        <title>Trade-off between light-utilization and light-protection in marine flavobacteria.</title>
        <authorList>
            <person name="Kumagai Y."/>
            <person name="Yoshizawa S."/>
            <person name="Kogure K."/>
            <person name="Iwasaki W."/>
        </authorList>
    </citation>
    <scope>NUCLEOTIDE SEQUENCE [LARGE SCALE GENOMIC DNA]</scope>
    <source>
        <strain evidence="3 4">NBRC 108759</strain>
    </source>
</reference>
<feature type="transmembrane region" description="Helical" evidence="2">
    <location>
        <begin position="26"/>
        <end position="46"/>
    </location>
</feature>
<dbReference type="InterPro" id="IPR032820">
    <property type="entry name" value="ATPase_put"/>
</dbReference>
<dbReference type="Proteomes" id="UP000238882">
    <property type="component" value="Unassembled WGS sequence"/>
</dbReference>
<feature type="region of interest" description="Disordered" evidence="1">
    <location>
        <begin position="1"/>
        <end position="24"/>
    </location>
</feature>
<sequence length="84" mass="9464">MIKKENQKVNKTPKSKNSKKKPLNKAIQLSGAGLQMGLTIYLGSLLGKWLDTQFQTSYLKETVTLFAIFLAMYSLIKQANKIND</sequence>
<keyword evidence="2" id="KW-1133">Transmembrane helix</keyword>
<dbReference type="Pfam" id="PF09527">
    <property type="entry name" value="ATPase_gene1"/>
    <property type="match status" value="1"/>
</dbReference>
<keyword evidence="4" id="KW-1185">Reference proteome</keyword>
<organism evidence="3 4">
    <name type="scientific">Polaribacter porphyrae</name>
    <dbReference type="NCBI Taxonomy" id="1137780"/>
    <lineage>
        <taxon>Bacteria</taxon>
        <taxon>Pseudomonadati</taxon>
        <taxon>Bacteroidota</taxon>
        <taxon>Flavobacteriia</taxon>
        <taxon>Flavobacteriales</taxon>
        <taxon>Flavobacteriaceae</taxon>
    </lineage>
</organism>
<dbReference type="OrthoDB" id="9798708at2"/>
<evidence type="ECO:0000256" key="1">
    <source>
        <dbReference type="SAM" id="MobiDB-lite"/>
    </source>
</evidence>
<gene>
    <name evidence="3" type="ORF">BTO18_11970</name>
</gene>
<protein>
    <recommendedName>
        <fullName evidence="5">F0F1-ATPase subunit</fullName>
    </recommendedName>
</protein>